<proteinExistence type="predicted"/>
<organism evidence="2 3">
    <name type="scientific">Xanthomonas axonopodis pv. cajani</name>
    <dbReference type="NCBI Taxonomy" id="487827"/>
    <lineage>
        <taxon>Bacteria</taxon>
        <taxon>Pseudomonadati</taxon>
        <taxon>Pseudomonadota</taxon>
        <taxon>Gammaproteobacteria</taxon>
        <taxon>Lysobacterales</taxon>
        <taxon>Lysobacteraceae</taxon>
        <taxon>Xanthomonas</taxon>
    </lineage>
</organism>
<dbReference type="NCBIfam" id="NF033859">
    <property type="entry name" value="SMEK_N"/>
    <property type="match status" value="1"/>
</dbReference>
<gene>
    <name evidence="2" type="ORF">Xcaj_15960</name>
</gene>
<name>A0ABX3M7G2_9XANT</name>
<keyword evidence="3" id="KW-1185">Reference proteome</keyword>
<reference evidence="2 3" key="1">
    <citation type="submission" date="2015-12" db="EMBL/GenBank/DDBJ databases">
        <authorList>
            <person name="Bansal K."/>
            <person name="Midha S."/>
            <person name="Patil P.B."/>
        </authorList>
    </citation>
    <scope>NUCLEOTIDE SEQUENCE [LARGE SCALE GENOMIC DNA]</scope>
    <source>
        <strain evidence="2 3">LMG558</strain>
    </source>
</reference>
<dbReference type="Pfam" id="PF21941">
    <property type="entry name" value="SMEK_N"/>
    <property type="match status" value="1"/>
</dbReference>
<feature type="domain" description="SMEK" evidence="1">
    <location>
        <begin position="5"/>
        <end position="138"/>
    </location>
</feature>
<evidence type="ECO:0000259" key="1">
    <source>
        <dbReference type="Pfam" id="PF21941"/>
    </source>
</evidence>
<evidence type="ECO:0000313" key="2">
    <source>
        <dbReference type="EMBL" id="OOX10456.1"/>
    </source>
</evidence>
<evidence type="ECO:0000313" key="3">
    <source>
        <dbReference type="Proteomes" id="UP000191089"/>
    </source>
</evidence>
<dbReference type="EMBL" id="LOKQ01000281">
    <property type="protein sequence ID" value="OOX10456.1"/>
    <property type="molecule type" value="Genomic_DNA"/>
</dbReference>
<dbReference type="InterPro" id="IPR047740">
    <property type="entry name" value="SMEK_dom"/>
</dbReference>
<accession>A0ABX3M7G2</accession>
<sequence length="341" mass="37832">MYIGEIVDEFASIAAQVKVRNKLGLTDLSKFCENYFRDVLNCLLGANFENLNKDIPNAPALDLGDRNKKLAVQISSAANASKVNSTLLGLTQDMKSIYTDFFVLSIGGKQSTYALDKGLADSVKFKVANIWDMDTLAHMAIDLEIDRLADLHRLVRRNSAKVRVELEIPDENGDYPTNGYDQWEPRIEPAIGNGAAFVEFTAAEGRVTVQEVDHAEIECGLKILGAELARLPRVSREFLVSLIERRESKGSVYFDDKWIHLLYEKVKREFRGSDLIDELGILEHAGFVKIRGVDAGYDRAPEIGVRLSHQSDALSIGLLGFVKAKGLNLRNVIGAGDLSQF</sequence>
<dbReference type="RefSeq" id="WP_039418239.1">
    <property type="nucleotide sequence ID" value="NZ_LOKQ01000281.1"/>
</dbReference>
<protein>
    <recommendedName>
        <fullName evidence="1">SMEK domain-containing protein</fullName>
    </recommendedName>
</protein>
<comment type="caution">
    <text evidence="2">The sequence shown here is derived from an EMBL/GenBank/DDBJ whole genome shotgun (WGS) entry which is preliminary data.</text>
</comment>
<dbReference type="Proteomes" id="UP000191089">
    <property type="component" value="Unassembled WGS sequence"/>
</dbReference>